<dbReference type="InterPro" id="IPR019654">
    <property type="entry name" value="NADH-quinone_OxRdatse_su_L"/>
</dbReference>
<keyword evidence="5 13" id="KW-0618">Plastoquinone</keyword>
<keyword evidence="7 13" id="KW-1133">Transmembrane helix</keyword>
<evidence type="ECO:0000256" key="1">
    <source>
        <dbReference type="ARBA" id="ARBA00004141"/>
    </source>
</evidence>
<keyword evidence="3 13" id="KW-0874">Quinone</keyword>
<comment type="catalytic activity">
    <reaction evidence="12 13">
        <text>a plastoquinone + NADH + (n+1) H(+)(in) = a plastoquinol + NAD(+) + n H(+)(out)</text>
        <dbReference type="Rhea" id="RHEA:42608"/>
        <dbReference type="Rhea" id="RHEA-COMP:9561"/>
        <dbReference type="Rhea" id="RHEA-COMP:9562"/>
        <dbReference type="ChEBI" id="CHEBI:15378"/>
        <dbReference type="ChEBI" id="CHEBI:17757"/>
        <dbReference type="ChEBI" id="CHEBI:57540"/>
        <dbReference type="ChEBI" id="CHEBI:57945"/>
        <dbReference type="ChEBI" id="CHEBI:62192"/>
    </reaction>
</comment>
<keyword evidence="13" id="KW-0813">Transport</keyword>
<dbReference type="GO" id="GO:0016655">
    <property type="term" value="F:oxidoreductase activity, acting on NAD(P)H, quinone or similar compound as acceptor"/>
    <property type="evidence" value="ECO:0007669"/>
    <property type="project" value="UniProtKB-UniRule"/>
</dbReference>
<evidence type="ECO:0000256" key="5">
    <source>
        <dbReference type="ARBA" id="ARBA00022957"/>
    </source>
</evidence>
<dbReference type="GO" id="GO:0048038">
    <property type="term" value="F:quinone binding"/>
    <property type="evidence" value="ECO:0007669"/>
    <property type="project" value="UniProtKB-KW"/>
</dbReference>
<evidence type="ECO:0000256" key="3">
    <source>
        <dbReference type="ARBA" id="ARBA00022719"/>
    </source>
</evidence>
<dbReference type="PANTHER" id="PTHR36727">
    <property type="entry name" value="NAD(P)H-QUINONE OXIDOREDUCTASE SUBUNIT L, CHLOROPLASTIC"/>
    <property type="match status" value="1"/>
</dbReference>
<keyword evidence="8 13" id="KW-0520">NAD</keyword>
<evidence type="ECO:0000313" key="14">
    <source>
        <dbReference type="EMBL" id="RQH28702.1"/>
    </source>
</evidence>
<dbReference type="Proteomes" id="UP000269154">
    <property type="component" value="Unassembled WGS sequence"/>
</dbReference>
<dbReference type="HAMAP" id="MF_01355">
    <property type="entry name" value="NDH1_NDH1L"/>
    <property type="match status" value="1"/>
</dbReference>
<evidence type="ECO:0000256" key="4">
    <source>
        <dbReference type="ARBA" id="ARBA00022857"/>
    </source>
</evidence>
<protein>
    <recommendedName>
        <fullName evidence="13">NAD(P)H-quinone oxidoreductase subunit L</fullName>
        <ecNumber evidence="13">7.1.1.-</ecNumber>
    </recommendedName>
    <alternativeName>
        <fullName evidence="13">NAD(P)H dehydrogenase I subunit L</fullName>
        <shortName evidence="13">NDH-1 subunit L</shortName>
        <shortName evidence="13">NDH-L</shortName>
    </alternativeName>
</protein>
<comment type="caution">
    <text evidence="14">The sequence shown here is derived from an EMBL/GenBank/DDBJ whole genome shotgun (WGS) entry which is preliminary data.</text>
</comment>
<name>A0A3N6RG85_9CYAN</name>
<dbReference type="GO" id="GO:0031676">
    <property type="term" value="C:plasma membrane-derived thylakoid membrane"/>
    <property type="evidence" value="ECO:0007669"/>
    <property type="project" value="UniProtKB-SubCell"/>
</dbReference>
<evidence type="ECO:0000256" key="10">
    <source>
        <dbReference type="ARBA" id="ARBA00023136"/>
    </source>
</evidence>
<evidence type="ECO:0000256" key="12">
    <source>
        <dbReference type="ARBA" id="ARBA00048026"/>
    </source>
</evidence>
<organism evidence="14 15">
    <name type="scientific">Okeania hirsuta</name>
    <dbReference type="NCBI Taxonomy" id="1458930"/>
    <lineage>
        <taxon>Bacteria</taxon>
        <taxon>Bacillati</taxon>
        <taxon>Cyanobacteriota</taxon>
        <taxon>Cyanophyceae</taxon>
        <taxon>Oscillatoriophycideae</taxon>
        <taxon>Oscillatoriales</taxon>
        <taxon>Microcoleaceae</taxon>
        <taxon>Okeania</taxon>
    </lineage>
</organism>
<dbReference type="PANTHER" id="PTHR36727:SF2">
    <property type="entry name" value="NAD(P)H-QUINONE OXIDOREDUCTASE SUBUNIT L, CHLOROPLASTIC"/>
    <property type="match status" value="1"/>
</dbReference>
<evidence type="ECO:0000256" key="8">
    <source>
        <dbReference type="ARBA" id="ARBA00023027"/>
    </source>
</evidence>
<comment type="subunit">
    <text evidence="13">NDH-1 can be composed of about 15 different subunits; different subcomplexes with different compositions have been identified which probably have different functions.</text>
</comment>
<keyword evidence="2 13" id="KW-0812">Transmembrane</keyword>
<dbReference type="AlphaFoldDB" id="A0A3N6RG85"/>
<evidence type="ECO:0000256" key="7">
    <source>
        <dbReference type="ARBA" id="ARBA00022989"/>
    </source>
</evidence>
<comment type="similarity">
    <text evidence="13">Belongs to the complex I NdhL subunit family.</text>
</comment>
<dbReference type="Pfam" id="PF10716">
    <property type="entry name" value="NdhL"/>
    <property type="match status" value="1"/>
</dbReference>
<keyword evidence="9 13" id="KW-0793">Thylakoid</keyword>
<comment type="subcellular location">
    <subcellularLocation>
        <location evidence="13">Cellular thylakoid membrane</location>
        <topology evidence="13">Multi-pass membrane protein</topology>
    </subcellularLocation>
    <subcellularLocation>
        <location evidence="1">Membrane</location>
        <topology evidence="1">Multi-pass membrane protein</topology>
    </subcellularLocation>
</comment>
<dbReference type="EMBL" id="RCBY01000206">
    <property type="protein sequence ID" value="RQH28702.1"/>
    <property type="molecule type" value="Genomic_DNA"/>
</dbReference>
<keyword evidence="15" id="KW-1185">Reference proteome</keyword>
<dbReference type="OrthoDB" id="517549at2"/>
<sequence>MNLELDGNLIILIIYAVLAGTYLLVMPAIVYAYLNMRWYVVSSFERGFMYFLMFFFFPGMLVLSPFLNFRPRRRQIEG</sequence>
<reference evidence="14 15" key="1">
    <citation type="journal article" date="2018" name="ACS Chem. Biol.">
        <title>Ketoreductase domain dysfunction expands chemodiversity: malyngamide biosynthesis in the cyanobacterium Okeania hirsuta.</title>
        <authorList>
            <person name="Moss N.A."/>
            <person name="Leao T."/>
            <person name="Rankin M."/>
            <person name="McCullough T.M."/>
            <person name="Qu P."/>
            <person name="Korobeynikov A."/>
            <person name="Smith J.L."/>
            <person name="Gerwick L."/>
            <person name="Gerwick W.H."/>
        </authorList>
    </citation>
    <scope>NUCLEOTIDE SEQUENCE [LARGE SCALE GENOMIC DNA]</scope>
    <source>
        <strain evidence="14 15">PAB10Feb10-1</strain>
    </source>
</reference>
<evidence type="ECO:0000256" key="2">
    <source>
        <dbReference type="ARBA" id="ARBA00022692"/>
    </source>
</evidence>
<evidence type="ECO:0000256" key="9">
    <source>
        <dbReference type="ARBA" id="ARBA00023078"/>
    </source>
</evidence>
<keyword evidence="4 13" id="KW-0521">NADP</keyword>
<dbReference type="RefSeq" id="WP_124155385.1">
    <property type="nucleotide sequence ID" value="NZ_CAWOLW010000120.1"/>
</dbReference>
<accession>A0A3N6RG85</accession>
<comment type="catalytic activity">
    <reaction evidence="11 13">
        <text>a plastoquinone + NADPH + (n+1) H(+)(in) = a plastoquinol + NADP(+) + n H(+)(out)</text>
        <dbReference type="Rhea" id="RHEA:42612"/>
        <dbReference type="Rhea" id="RHEA-COMP:9561"/>
        <dbReference type="Rhea" id="RHEA-COMP:9562"/>
        <dbReference type="ChEBI" id="CHEBI:15378"/>
        <dbReference type="ChEBI" id="CHEBI:17757"/>
        <dbReference type="ChEBI" id="CHEBI:57783"/>
        <dbReference type="ChEBI" id="CHEBI:58349"/>
        <dbReference type="ChEBI" id="CHEBI:62192"/>
    </reaction>
</comment>
<evidence type="ECO:0000256" key="6">
    <source>
        <dbReference type="ARBA" id="ARBA00022967"/>
    </source>
</evidence>
<keyword evidence="10 13" id="KW-0472">Membrane</keyword>
<proteinExistence type="inferred from homology"/>
<feature type="transmembrane region" description="Helical" evidence="13">
    <location>
        <begin position="48"/>
        <end position="69"/>
    </location>
</feature>
<keyword evidence="6 13" id="KW-1278">Translocase</keyword>
<evidence type="ECO:0000256" key="11">
    <source>
        <dbReference type="ARBA" id="ARBA00047726"/>
    </source>
</evidence>
<comment type="function">
    <text evidence="13">NDH-1 shuttles electrons from an unknown electron donor, via FMN and iron-sulfur (Fe-S) centers, to quinones in the respiratory and/or the photosynthetic chain. The immediate electron acceptor for the enzyme in this species is believed to be plastoquinone. Couples the redox reaction to proton translocation, and thus conserves the redox energy in a proton gradient. Cyanobacterial NDH-1 also plays a role in inorganic carbon-concentration.</text>
</comment>
<gene>
    <name evidence="13" type="primary">ndhL</name>
    <name evidence="14" type="ORF">D5R40_25435</name>
</gene>
<evidence type="ECO:0000313" key="15">
    <source>
        <dbReference type="Proteomes" id="UP000269154"/>
    </source>
</evidence>
<dbReference type="EC" id="7.1.1.-" evidence="13"/>
<evidence type="ECO:0000256" key="13">
    <source>
        <dbReference type="HAMAP-Rule" id="MF_01355"/>
    </source>
</evidence>
<feature type="transmembrane region" description="Helical" evidence="13">
    <location>
        <begin position="12"/>
        <end position="36"/>
    </location>
</feature>